<dbReference type="EMBL" id="JAANQT010004559">
    <property type="protein sequence ID" value="KAG1298373.1"/>
    <property type="molecule type" value="Genomic_DNA"/>
</dbReference>
<comment type="caution">
    <text evidence="1">The sequence shown here is derived from an EMBL/GenBank/DDBJ whole genome shotgun (WGS) entry which is preliminary data.</text>
</comment>
<proteinExistence type="predicted"/>
<protein>
    <submittedName>
        <fullName evidence="1">Uncharacterized protein</fullName>
    </submittedName>
</protein>
<keyword evidence="2" id="KW-1185">Reference proteome</keyword>
<name>A0A9P6WW64_RHIOR</name>
<dbReference type="Proteomes" id="UP000716291">
    <property type="component" value="Unassembled WGS sequence"/>
</dbReference>
<evidence type="ECO:0000313" key="1">
    <source>
        <dbReference type="EMBL" id="KAG1298373.1"/>
    </source>
</evidence>
<evidence type="ECO:0000313" key="2">
    <source>
        <dbReference type="Proteomes" id="UP000716291"/>
    </source>
</evidence>
<gene>
    <name evidence="1" type="ORF">G6F64_012966</name>
</gene>
<accession>A0A9P6WW64</accession>
<organism evidence="1 2">
    <name type="scientific">Rhizopus oryzae</name>
    <name type="common">Mucormycosis agent</name>
    <name type="synonym">Rhizopus arrhizus var. delemar</name>
    <dbReference type="NCBI Taxonomy" id="64495"/>
    <lineage>
        <taxon>Eukaryota</taxon>
        <taxon>Fungi</taxon>
        <taxon>Fungi incertae sedis</taxon>
        <taxon>Mucoromycota</taxon>
        <taxon>Mucoromycotina</taxon>
        <taxon>Mucoromycetes</taxon>
        <taxon>Mucorales</taxon>
        <taxon>Mucorineae</taxon>
        <taxon>Rhizopodaceae</taxon>
        <taxon>Rhizopus</taxon>
    </lineage>
</organism>
<reference evidence="1" key="1">
    <citation type="journal article" date="2020" name="Microb. Genom.">
        <title>Genetic diversity of clinical and environmental Mucorales isolates obtained from an investigation of mucormycosis cases among solid organ transplant recipients.</title>
        <authorList>
            <person name="Nguyen M.H."/>
            <person name="Kaul D."/>
            <person name="Muto C."/>
            <person name="Cheng S.J."/>
            <person name="Richter R.A."/>
            <person name="Bruno V.M."/>
            <person name="Liu G."/>
            <person name="Beyhan S."/>
            <person name="Sundermann A.J."/>
            <person name="Mounaud S."/>
            <person name="Pasculle A.W."/>
            <person name="Nierman W.C."/>
            <person name="Driscoll E."/>
            <person name="Cumbie R."/>
            <person name="Clancy C.J."/>
            <person name="Dupont C.L."/>
        </authorList>
    </citation>
    <scope>NUCLEOTIDE SEQUENCE</scope>
    <source>
        <strain evidence="1">GL11</strain>
    </source>
</reference>
<dbReference type="AlphaFoldDB" id="A0A9P6WW64"/>
<sequence length="68" mass="7992">MEERYMQANEIVMSELYMEEVVHEIDIDEDPTFTYGKLVLLADDRTMPQKADEDVVSEILYIAKVSYQ</sequence>